<sequence length="102" mass="12122">MSPAQGRMSVKDVCYRLVARNLGLLWYCTKCKDRYALPIIHEKSIFLRSSWKDFWVADWQPIVLHRIWIRLILKACIASETSPISNPWFFWTLLGFLQLFCN</sequence>
<proteinExistence type="predicted"/>
<evidence type="ECO:0000313" key="2">
    <source>
        <dbReference type="Proteomes" id="UP000054563"/>
    </source>
</evidence>
<organism evidence="1 2">
    <name type="scientific">Coccidioides immitis H538.4</name>
    <dbReference type="NCBI Taxonomy" id="396776"/>
    <lineage>
        <taxon>Eukaryota</taxon>
        <taxon>Fungi</taxon>
        <taxon>Dikarya</taxon>
        <taxon>Ascomycota</taxon>
        <taxon>Pezizomycotina</taxon>
        <taxon>Eurotiomycetes</taxon>
        <taxon>Eurotiomycetidae</taxon>
        <taxon>Onygenales</taxon>
        <taxon>Onygenaceae</taxon>
        <taxon>Coccidioides</taxon>
    </lineage>
</organism>
<reference evidence="2" key="1">
    <citation type="journal article" date="2010" name="Genome Res.">
        <title>Population genomic sequencing of Coccidioides fungi reveals recent hybridization and transposon control.</title>
        <authorList>
            <person name="Neafsey D.E."/>
            <person name="Barker B.M."/>
            <person name="Sharpton T.J."/>
            <person name="Stajich J.E."/>
            <person name="Park D.J."/>
            <person name="Whiston E."/>
            <person name="Hung C.-Y."/>
            <person name="McMahan C."/>
            <person name="White J."/>
            <person name="Sykes S."/>
            <person name="Heiman D."/>
            <person name="Young S."/>
            <person name="Zeng Q."/>
            <person name="Abouelleil A."/>
            <person name="Aftuck L."/>
            <person name="Bessette D."/>
            <person name="Brown A."/>
            <person name="FitzGerald M."/>
            <person name="Lui A."/>
            <person name="Macdonald J.P."/>
            <person name="Priest M."/>
            <person name="Orbach M.J."/>
            <person name="Galgiani J.N."/>
            <person name="Kirkland T.N."/>
            <person name="Cole G.T."/>
            <person name="Birren B.W."/>
            <person name="Henn M.R."/>
            <person name="Taylor J.W."/>
            <person name="Rounsley S.D."/>
        </authorList>
    </citation>
    <scope>NUCLEOTIDE SEQUENCE [LARGE SCALE GENOMIC DNA]</scope>
    <source>
        <strain evidence="2">H538.4</strain>
    </source>
</reference>
<dbReference type="VEuPathDB" id="FungiDB:CIHG_06180"/>
<evidence type="ECO:0000313" key="1">
    <source>
        <dbReference type="EMBL" id="KMU88382.1"/>
    </source>
</evidence>
<dbReference type="AlphaFoldDB" id="A0A0J8RUA9"/>
<protein>
    <submittedName>
        <fullName evidence="1">Uncharacterized protein</fullName>
    </submittedName>
</protein>
<dbReference type="EMBL" id="DS017004">
    <property type="protein sequence ID" value="KMU88382.1"/>
    <property type="molecule type" value="Genomic_DNA"/>
</dbReference>
<gene>
    <name evidence="1" type="ORF">CIHG_06180</name>
</gene>
<name>A0A0J8RUA9_COCIT</name>
<dbReference type="Proteomes" id="UP000054563">
    <property type="component" value="Unassembled WGS sequence"/>
</dbReference>
<accession>A0A0J8RUA9</accession>